<organism evidence="2 3">
    <name type="scientific">Nitrospira moscoviensis</name>
    <dbReference type="NCBI Taxonomy" id="42253"/>
    <lineage>
        <taxon>Bacteria</taxon>
        <taxon>Pseudomonadati</taxon>
        <taxon>Nitrospirota</taxon>
        <taxon>Nitrospiria</taxon>
        <taxon>Nitrospirales</taxon>
        <taxon>Nitrospiraceae</taxon>
        <taxon>Nitrospira</taxon>
    </lineage>
</organism>
<keyword evidence="1" id="KW-1133">Transmembrane helix</keyword>
<feature type="transmembrane region" description="Helical" evidence="1">
    <location>
        <begin position="21"/>
        <end position="42"/>
    </location>
</feature>
<feature type="transmembrane region" description="Helical" evidence="1">
    <location>
        <begin position="48"/>
        <end position="74"/>
    </location>
</feature>
<name>A0A0K2GI81_NITMO</name>
<evidence type="ECO:0000313" key="3">
    <source>
        <dbReference type="Proteomes" id="UP000069205"/>
    </source>
</evidence>
<dbReference type="PATRIC" id="fig|42253.5.peg.4207"/>
<dbReference type="AlphaFoldDB" id="A0A0K2GI81"/>
<keyword evidence="1" id="KW-0812">Transmembrane</keyword>
<proteinExistence type="predicted"/>
<accession>A0A0K2GI81</accession>
<keyword evidence="3" id="KW-1185">Reference proteome</keyword>
<evidence type="ECO:0000313" key="2">
    <source>
        <dbReference type="EMBL" id="ALA60641.1"/>
    </source>
</evidence>
<keyword evidence="1" id="KW-0472">Membrane</keyword>
<protein>
    <submittedName>
        <fullName evidence="2">Uncharacterized protein</fullName>
    </submittedName>
</protein>
<gene>
    <name evidence="2" type="ORF">NITMOv2_4264</name>
</gene>
<sequence length="82" mass="9008">MTHEMQWKCLSAGNAWTFIKLSAIMLVIGIGIDGYLLLAHGADTLGGYIRLLFLAFWSSIIGIASFALATVWLLTRAMTTCR</sequence>
<dbReference type="RefSeq" id="WP_053381466.1">
    <property type="nucleotide sequence ID" value="NZ_CP011801.1"/>
</dbReference>
<reference evidence="2 3" key="1">
    <citation type="journal article" date="2015" name="Proc. Natl. Acad. Sci. U.S.A.">
        <title>Expanded metabolic versatility of ubiquitous nitrite-oxidizing bacteria from the genus Nitrospira.</title>
        <authorList>
            <person name="Koch H."/>
            <person name="Lucker S."/>
            <person name="Albertsen M."/>
            <person name="Kitzinger K."/>
            <person name="Herbold C."/>
            <person name="Spieck E."/>
            <person name="Nielsen P.H."/>
            <person name="Wagner M."/>
            <person name="Daims H."/>
        </authorList>
    </citation>
    <scope>NUCLEOTIDE SEQUENCE [LARGE SCALE GENOMIC DNA]</scope>
    <source>
        <strain evidence="2 3">NSP M-1</strain>
    </source>
</reference>
<dbReference type="EMBL" id="CP011801">
    <property type="protein sequence ID" value="ALA60641.1"/>
    <property type="molecule type" value="Genomic_DNA"/>
</dbReference>
<evidence type="ECO:0000256" key="1">
    <source>
        <dbReference type="SAM" id="Phobius"/>
    </source>
</evidence>
<dbReference type="KEGG" id="nmv:NITMOv2_4264"/>
<dbReference type="Proteomes" id="UP000069205">
    <property type="component" value="Chromosome"/>
</dbReference>